<sequence length="162" mass="18224">MIDRWGKLAVSLYGIAIARKGLFTKHEKADGTVVECSLGRVGTFEFLCPPRSPVAAAYLTVWAWMVARQAKHFKLTDVNDTFQSSEHILCAYMDGGRELRFSVDSVLYEDPGFGYELKKVGFVGDRHGMKPLPKHRMIIDFPALPAAPFPRVKKQREGRHAT</sequence>
<dbReference type="Proteomes" id="UP000054559">
    <property type="component" value="Unassembled WGS sequence"/>
</dbReference>
<dbReference type="AlphaFoldDB" id="A0A0J8QYL8"/>
<evidence type="ECO:0000313" key="2">
    <source>
        <dbReference type="Proteomes" id="UP000054559"/>
    </source>
</evidence>
<reference evidence="2" key="1">
    <citation type="journal article" date="2010" name="Genome Res.">
        <title>Population genomic sequencing of Coccidioides fungi reveals recent hybridization and transposon control.</title>
        <authorList>
            <person name="Neafsey D.E."/>
            <person name="Barker B.M."/>
            <person name="Sharpton T.J."/>
            <person name="Stajich J.E."/>
            <person name="Park D.J."/>
            <person name="Whiston E."/>
            <person name="Hung C.-Y."/>
            <person name="McMahan C."/>
            <person name="White J."/>
            <person name="Sykes S."/>
            <person name="Heiman D."/>
            <person name="Young S."/>
            <person name="Zeng Q."/>
            <person name="Abouelleil A."/>
            <person name="Aftuck L."/>
            <person name="Bessette D."/>
            <person name="Brown A."/>
            <person name="FitzGerald M."/>
            <person name="Lui A."/>
            <person name="Macdonald J.P."/>
            <person name="Priest M."/>
            <person name="Orbach M.J."/>
            <person name="Galgiani J.N."/>
            <person name="Kirkland T.N."/>
            <person name="Cole G.T."/>
            <person name="Birren B.W."/>
            <person name="Henn M.R."/>
            <person name="Taylor J.W."/>
            <person name="Rounsley S.D."/>
        </authorList>
    </citation>
    <scope>NUCLEOTIDE SEQUENCE [LARGE SCALE GENOMIC DNA]</scope>
    <source>
        <strain evidence="2">RMSCC 3703</strain>
    </source>
</reference>
<proteinExistence type="predicted"/>
<accession>A0A0J8QYL8</accession>
<dbReference type="EMBL" id="DS268121">
    <property type="protein sequence ID" value="KMU77561.1"/>
    <property type="molecule type" value="Genomic_DNA"/>
</dbReference>
<name>A0A0J8QYL8_COCIT</name>
<organism evidence="1 2">
    <name type="scientific">Coccidioides immitis RMSCC 3703</name>
    <dbReference type="NCBI Taxonomy" id="454286"/>
    <lineage>
        <taxon>Eukaryota</taxon>
        <taxon>Fungi</taxon>
        <taxon>Dikarya</taxon>
        <taxon>Ascomycota</taxon>
        <taxon>Pezizomycotina</taxon>
        <taxon>Eurotiomycetes</taxon>
        <taxon>Eurotiomycetidae</taxon>
        <taxon>Onygenales</taxon>
        <taxon>Onygenaceae</taxon>
        <taxon>Coccidioides</taxon>
    </lineage>
</organism>
<gene>
    <name evidence="1" type="ORF">CISG_01319</name>
</gene>
<protein>
    <submittedName>
        <fullName evidence="1">Uncharacterized protein</fullName>
    </submittedName>
</protein>
<evidence type="ECO:0000313" key="1">
    <source>
        <dbReference type="EMBL" id="KMU77561.1"/>
    </source>
</evidence>